<dbReference type="RefSeq" id="WP_251872458.1">
    <property type="nucleotide sequence ID" value="NZ_CP098755.1"/>
</dbReference>
<feature type="domain" description="Ribbon-helix-helix protein CopG" evidence="2">
    <location>
        <begin position="107"/>
        <end position="147"/>
    </location>
</feature>
<reference evidence="3" key="1">
    <citation type="submission" date="2022-06" db="EMBL/GenBank/DDBJ databases">
        <title>Genome sequencing of Brevibacillus sp. BB3-R1.</title>
        <authorList>
            <person name="Heo J."/>
            <person name="Lee D."/>
            <person name="Won M."/>
            <person name="Han B.-H."/>
            <person name="Hong S.-B."/>
            <person name="Kwon S.-W."/>
        </authorList>
    </citation>
    <scope>NUCLEOTIDE SEQUENCE</scope>
    <source>
        <strain evidence="3">BB3-R1</strain>
    </source>
</reference>
<dbReference type="EMBL" id="CP098755">
    <property type="protein sequence ID" value="USG65367.1"/>
    <property type="molecule type" value="Genomic_DNA"/>
</dbReference>
<proteinExistence type="predicted"/>
<protein>
    <submittedName>
        <fullName evidence="3">Ribbon-helix-helix domain-containing protein</fullName>
    </submittedName>
</protein>
<feature type="compositionally biased region" description="Acidic residues" evidence="1">
    <location>
        <begin position="39"/>
        <end position="59"/>
    </location>
</feature>
<organism evidence="3 4">
    <name type="scientific">Brevibacillus ruminantium</name>
    <dbReference type="NCBI Taxonomy" id="2950604"/>
    <lineage>
        <taxon>Bacteria</taxon>
        <taxon>Bacillati</taxon>
        <taxon>Bacillota</taxon>
        <taxon>Bacilli</taxon>
        <taxon>Bacillales</taxon>
        <taxon>Paenibacillaceae</taxon>
        <taxon>Brevibacillus</taxon>
    </lineage>
</organism>
<gene>
    <name evidence="3" type="ORF">NDK47_25210</name>
</gene>
<evidence type="ECO:0000313" key="4">
    <source>
        <dbReference type="Proteomes" id="UP001056500"/>
    </source>
</evidence>
<dbReference type="Proteomes" id="UP001056500">
    <property type="component" value="Chromosome"/>
</dbReference>
<accession>A0ABY4WDX5</accession>
<dbReference type="InterPro" id="IPR002145">
    <property type="entry name" value="CopG"/>
</dbReference>
<keyword evidence="4" id="KW-1185">Reference proteome</keyword>
<evidence type="ECO:0000313" key="3">
    <source>
        <dbReference type="EMBL" id="USG65367.1"/>
    </source>
</evidence>
<dbReference type="CDD" id="cd21631">
    <property type="entry name" value="RHH_CopG_NikR-like"/>
    <property type="match status" value="1"/>
</dbReference>
<dbReference type="Pfam" id="PF01402">
    <property type="entry name" value="RHH_1"/>
    <property type="match status" value="1"/>
</dbReference>
<evidence type="ECO:0000256" key="1">
    <source>
        <dbReference type="SAM" id="MobiDB-lite"/>
    </source>
</evidence>
<sequence length="156" mass="18168">MFERHTGNLPLTEAQKRSGRDLITHGISWSSVPGHADVNGDDSEIEFGWEEDGEVETADEISSRHPATGQHGQASSDRPFSKIGDFRLPDHPYPGLRKRPEFDEQHKKLTIYVDRELMGTLHKLKKQRYFRSYSWLITEAIQFYLREKREDNEINK</sequence>
<feature type="region of interest" description="Disordered" evidence="1">
    <location>
        <begin position="28"/>
        <end position="88"/>
    </location>
</feature>
<evidence type="ECO:0000259" key="2">
    <source>
        <dbReference type="Pfam" id="PF01402"/>
    </source>
</evidence>
<name>A0ABY4WDX5_9BACL</name>